<feature type="transmembrane region" description="Helical" evidence="1">
    <location>
        <begin position="353"/>
        <end position="377"/>
    </location>
</feature>
<name>A0A6A7RSI4_9PROT</name>
<evidence type="ECO:0000313" key="3">
    <source>
        <dbReference type="Proteomes" id="UP000342300"/>
    </source>
</evidence>
<keyword evidence="1" id="KW-0472">Membrane</keyword>
<protein>
    <submittedName>
        <fullName evidence="2">Chain-length determining protein</fullName>
    </submittedName>
</protein>
<reference evidence="2 3" key="1">
    <citation type="submission" date="2017-09" db="EMBL/GenBank/DDBJ databases">
        <title>Metagenomic Analysis Reveals Denitrifying Candidatus Accumulibacter and Flanking Population as a Source of N2O.</title>
        <authorList>
            <person name="Gao H."/>
            <person name="Mao Y."/>
            <person name="Zhao X."/>
            <person name="Liu W.-T."/>
            <person name="Zhang T."/>
            <person name="Wells G."/>
        </authorList>
    </citation>
    <scope>NUCLEOTIDE SEQUENCE [LARGE SCALE GENOMIC DNA]</scope>
    <source>
        <strain evidence="2">CANDO_2_IC</strain>
    </source>
</reference>
<keyword evidence="1" id="KW-0812">Transmembrane</keyword>
<dbReference type="PANTHER" id="PTHR32309:SF13">
    <property type="entry name" value="FERRIC ENTEROBACTIN TRANSPORT PROTEIN FEPE"/>
    <property type="match status" value="1"/>
</dbReference>
<gene>
    <name evidence="2" type="ORF">CRU78_04545</name>
</gene>
<dbReference type="Proteomes" id="UP000342300">
    <property type="component" value="Unassembled WGS sequence"/>
</dbReference>
<dbReference type="InterPro" id="IPR050445">
    <property type="entry name" value="Bact_polysacc_biosynth/exp"/>
</dbReference>
<dbReference type="AlphaFoldDB" id="A0A6A7RSI4"/>
<sequence>MLDRIRQSALPRFFGGVHGRLAPHLVRRRALRLALVAILMAIVYWGIVASDRYVSRADVLVESTDMAAGQAGNIASLFTGARNNQDLRLMREHLLSVDMMEKLDSKLQLRAHYSDWKHDPLSRMWFEDAPQEFFYLHYLSRVSIEVDEAAGVLRIKVQAYTPEKAQAIDSTLVEEGERFMNDIGHRLARDQVTFLETQVAEIGERVLKARAEVVDFQNVKGFISPQAAAETLSGIVARLEGELAQLEASREAMLGYLSPKAPDIAQIDLQIAAIKGQVRTEKARLTSPSGGALNRTVEEYQRLEMQTVFAQDVYKTALTALEKGRIDAARNLKKVSIVQSPTLPQYPLEPRRAYNIIVFALSVLVLAGILQLLAAIIRDHQD</sequence>
<dbReference type="EMBL" id="PDHS01000097">
    <property type="protein sequence ID" value="MQM29846.1"/>
    <property type="molecule type" value="Genomic_DNA"/>
</dbReference>
<accession>A0A6A7RSI4</accession>
<dbReference type="PANTHER" id="PTHR32309">
    <property type="entry name" value="TYROSINE-PROTEIN KINASE"/>
    <property type="match status" value="1"/>
</dbReference>
<keyword evidence="1" id="KW-1133">Transmembrane helix</keyword>
<dbReference type="GO" id="GO:0004713">
    <property type="term" value="F:protein tyrosine kinase activity"/>
    <property type="evidence" value="ECO:0007669"/>
    <property type="project" value="TreeGrafter"/>
</dbReference>
<proteinExistence type="predicted"/>
<evidence type="ECO:0000256" key="1">
    <source>
        <dbReference type="SAM" id="Phobius"/>
    </source>
</evidence>
<organism evidence="2 3">
    <name type="scientific">Candidatus Accumulibacter phosphatis</name>
    <dbReference type="NCBI Taxonomy" id="327160"/>
    <lineage>
        <taxon>Bacteria</taxon>
        <taxon>Pseudomonadati</taxon>
        <taxon>Pseudomonadota</taxon>
        <taxon>Betaproteobacteria</taxon>
        <taxon>Candidatus Accumulibacter</taxon>
    </lineage>
</organism>
<dbReference type="GO" id="GO:0005886">
    <property type="term" value="C:plasma membrane"/>
    <property type="evidence" value="ECO:0007669"/>
    <property type="project" value="TreeGrafter"/>
</dbReference>
<feature type="transmembrane region" description="Helical" evidence="1">
    <location>
        <begin position="30"/>
        <end position="47"/>
    </location>
</feature>
<evidence type="ECO:0000313" key="2">
    <source>
        <dbReference type="EMBL" id="MQM29846.1"/>
    </source>
</evidence>
<comment type="caution">
    <text evidence="2">The sequence shown here is derived from an EMBL/GenBank/DDBJ whole genome shotgun (WGS) entry which is preliminary data.</text>
</comment>